<dbReference type="EMBL" id="CP069127">
    <property type="protein sequence ID" value="QRG69205.1"/>
    <property type="molecule type" value="Genomic_DNA"/>
</dbReference>
<evidence type="ECO:0000313" key="1">
    <source>
        <dbReference type="EMBL" id="QRG69205.1"/>
    </source>
</evidence>
<keyword evidence="2" id="KW-1185">Reference proteome</keyword>
<organism evidence="1 2">
    <name type="scientific">Brevibacillus choshinensis</name>
    <dbReference type="NCBI Taxonomy" id="54911"/>
    <lineage>
        <taxon>Bacteria</taxon>
        <taxon>Bacillati</taxon>
        <taxon>Bacillota</taxon>
        <taxon>Bacilli</taxon>
        <taxon>Bacillales</taxon>
        <taxon>Paenibacillaceae</taxon>
        <taxon>Brevibacillus</taxon>
    </lineage>
</organism>
<proteinExistence type="predicted"/>
<name>A0ABX7FVZ3_BRECH</name>
<dbReference type="Proteomes" id="UP000596248">
    <property type="component" value="Chromosome"/>
</dbReference>
<gene>
    <name evidence="1" type="ORF">JNE38_08770</name>
</gene>
<evidence type="ECO:0000313" key="2">
    <source>
        <dbReference type="Proteomes" id="UP000596248"/>
    </source>
</evidence>
<reference evidence="1 2" key="1">
    <citation type="submission" date="2021-01" db="EMBL/GenBank/DDBJ databases">
        <title>Identification of strong promoters based on the transcriptome of Brevibacillus choshinensis.</title>
        <authorList>
            <person name="Yao D."/>
            <person name="Zhang K."/>
            <person name="Wu J."/>
        </authorList>
    </citation>
    <scope>NUCLEOTIDE SEQUENCE [LARGE SCALE GENOMIC DNA]</scope>
    <source>
        <strain evidence="1 2">HPD31-SP3</strain>
    </source>
</reference>
<dbReference type="Pfam" id="PF08812">
    <property type="entry name" value="YtxC"/>
    <property type="match status" value="1"/>
</dbReference>
<sequence length="308" mass="36193">MQTFRVLLENVPAHCGTYRSILKEMTERVNTAPVRVTYKEEEQDGYYLFFFQSWCEEEYDAQTIDWARAFVALSLAEWIMQVKEPEIVEEMAEDLLQAEQLEEEWAIILPYIQRMCQEQEQEPAGGELFTATTRKANVYRKAFTYLEQDRTINVLGFVRFRLQDHWNELFELVESGIDEYLEDKQYQEFVELLRYFIAVQETKQEVVHVVPSVDKPFHLYDKKGDRIWLDQLDAVLSMDEQNCRDEDYLVSALVTLAPESIVLHMATERAGLTQTIRSIFDSRLSTCQSCPICLADRRVLDVHNPTKL</sequence>
<accession>A0ABX7FVZ3</accession>
<protein>
    <submittedName>
        <fullName evidence="1">Sporulation protein YtxC</fullName>
    </submittedName>
</protein>
<dbReference type="InterPro" id="IPR014199">
    <property type="entry name" value="Spore_YtxC"/>
</dbReference>
<dbReference type="RefSeq" id="WP_203356202.1">
    <property type="nucleotide sequence ID" value="NZ_CP069127.1"/>
</dbReference>